<reference evidence="3" key="1">
    <citation type="journal article" date="2017" name="Genome Biol.">
        <title>Comparative genomics reveals high biological diversity and specific adaptations in the industrially and medically important fungal genus Aspergillus.</title>
        <authorList>
            <person name="de Vries R.P."/>
            <person name="Riley R."/>
            <person name="Wiebenga A."/>
            <person name="Aguilar-Osorio G."/>
            <person name="Amillis S."/>
            <person name="Uchima C.A."/>
            <person name="Anderluh G."/>
            <person name="Asadollahi M."/>
            <person name="Askin M."/>
            <person name="Barry K."/>
            <person name="Battaglia E."/>
            <person name="Bayram O."/>
            <person name="Benocci T."/>
            <person name="Braus-Stromeyer S.A."/>
            <person name="Caldana C."/>
            <person name="Canovas D."/>
            <person name="Cerqueira G.C."/>
            <person name="Chen F."/>
            <person name="Chen W."/>
            <person name="Choi C."/>
            <person name="Clum A."/>
            <person name="Dos Santos R.A."/>
            <person name="Damasio A.R."/>
            <person name="Diallinas G."/>
            <person name="Emri T."/>
            <person name="Fekete E."/>
            <person name="Flipphi M."/>
            <person name="Freyberg S."/>
            <person name="Gallo A."/>
            <person name="Gournas C."/>
            <person name="Habgood R."/>
            <person name="Hainaut M."/>
            <person name="Harispe M.L."/>
            <person name="Henrissat B."/>
            <person name="Hilden K.S."/>
            <person name="Hope R."/>
            <person name="Hossain A."/>
            <person name="Karabika E."/>
            <person name="Karaffa L."/>
            <person name="Karanyi Z."/>
            <person name="Krasevec N."/>
            <person name="Kuo A."/>
            <person name="Kusch H."/>
            <person name="LaButti K."/>
            <person name="Lagendijk E.L."/>
            <person name="Lapidus A."/>
            <person name="Levasseur A."/>
            <person name="Lindquist E."/>
            <person name="Lipzen A."/>
            <person name="Logrieco A.F."/>
            <person name="MacCabe A."/>
            <person name="Maekelae M.R."/>
            <person name="Malavazi I."/>
            <person name="Melin P."/>
            <person name="Meyer V."/>
            <person name="Mielnichuk N."/>
            <person name="Miskei M."/>
            <person name="Molnar A.P."/>
            <person name="Mule G."/>
            <person name="Ngan C.Y."/>
            <person name="Orejas M."/>
            <person name="Orosz E."/>
            <person name="Ouedraogo J.P."/>
            <person name="Overkamp K.M."/>
            <person name="Park H.-S."/>
            <person name="Perrone G."/>
            <person name="Piumi F."/>
            <person name="Punt P.J."/>
            <person name="Ram A.F."/>
            <person name="Ramon A."/>
            <person name="Rauscher S."/>
            <person name="Record E."/>
            <person name="Riano-Pachon D.M."/>
            <person name="Robert V."/>
            <person name="Roehrig J."/>
            <person name="Ruller R."/>
            <person name="Salamov A."/>
            <person name="Salih N.S."/>
            <person name="Samson R.A."/>
            <person name="Sandor E."/>
            <person name="Sanguinetti M."/>
            <person name="Schuetze T."/>
            <person name="Sepcic K."/>
            <person name="Shelest E."/>
            <person name="Sherlock G."/>
            <person name="Sophianopoulou V."/>
            <person name="Squina F.M."/>
            <person name="Sun H."/>
            <person name="Susca A."/>
            <person name="Todd R.B."/>
            <person name="Tsang A."/>
            <person name="Unkles S.E."/>
            <person name="van de Wiele N."/>
            <person name="van Rossen-Uffink D."/>
            <person name="Oliveira J.V."/>
            <person name="Vesth T.C."/>
            <person name="Visser J."/>
            <person name="Yu J.-H."/>
            <person name="Zhou M."/>
            <person name="Andersen M.R."/>
            <person name="Archer D.B."/>
            <person name="Baker S.E."/>
            <person name="Benoit I."/>
            <person name="Brakhage A.A."/>
            <person name="Braus G.H."/>
            <person name="Fischer R."/>
            <person name="Frisvad J.C."/>
            <person name="Goldman G.H."/>
            <person name="Houbraken J."/>
            <person name="Oakley B."/>
            <person name="Pocsi I."/>
            <person name="Scazzocchio C."/>
            <person name="Seiboth B."/>
            <person name="vanKuyk P.A."/>
            <person name="Wortman J."/>
            <person name="Dyer P.S."/>
            <person name="Grigoriev I.V."/>
        </authorList>
    </citation>
    <scope>NUCLEOTIDE SEQUENCE [LARGE SCALE GENOMIC DNA]</scope>
    <source>
        <strain evidence="3">DTO 134E9</strain>
    </source>
</reference>
<feature type="region of interest" description="Disordered" evidence="1">
    <location>
        <begin position="1"/>
        <end position="57"/>
    </location>
</feature>
<proteinExistence type="predicted"/>
<dbReference type="RefSeq" id="XP_040691859.1">
    <property type="nucleotide sequence ID" value="XM_040834294.1"/>
</dbReference>
<protein>
    <submittedName>
        <fullName evidence="2">Uncharacterized protein</fullName>
    </submittedName>
</protein>
<dbReference type="AlphaFoldDB" id="A0A1L9RTH3"/>
<keyword evidence="3" id="KW-1185">Reference proteome</keyword>
<organism evidence="2 3">
    <name type="scientific">Aspergillus wentii DTO 134E9</name>
    <dbReference type="NCBI Taxonomy" id="1073089"/>
    <lineage>
        <taxon>Eukaryota</taxon>
        <taxon>Fungi</taxon>
        <taxon>Dikarya</taxon>
        <taxon>Ascomycota</taxon>
        <taxon>Pezizomycotina</taxon>
        <taxon>Eurotiomycetes</taxon>
        <taxon>Eurotiomycetidae</taxon>
        <taxon>Eurotiales</taxon>
        <taxon>Aspergillaceae</taxon>
        <taxon>Aspergillus</taxon>
        <taxon>Aspergillus subgen. Cremei</taxon>
    </lineage>
</organism>
<dbReference type="Proteomes" id="UP000184383">
    <property type="component" value="Unassembled WGS sequence"/>
</dbReference>
<sequence length="57" mass="6532">MLIANGLGRHRSQPRMQGLRQKGLRSHSQVRLPAAVQPQPYKQSNLQTIDGERTRRL</sequence>
<dbReference type="EMBL" id="KV878210">
    <property type="protein sequence ID" value="OJJ38183.1"/>
    <property type="molecule type" value="Genomic_DNA"/>
</dbReference>
<name>A0A1L9RTH3_ASPWE</name>
<evidence type="ECO:0000313" key="2">
    <source>
        <dbReference type="EMBL" id="OJJ38183.1"/>
    </source>
</evidence>
<accession>A0A1L9RTH3</accession>
<evidence type="ECO:0000256" key="1">
    <source>
        <dbReference type="SAM" id="MobiDB-lite"/>
    </source>
</evidence>
<dbReference type="VEuPathDB" id="FungiDB:ASPWEDRAFT_35765"/>
<evidence type="ECO:0000313" key="3">
    <source>
        <dbReference type="Proteomes" id="UP000184383"/>
    </source>
</evidence>
<dbReference type="GeneID" id="63750142"/>
<gene>
    <name evidence="2" type="ORF">ASPWEDRAFT_35765</name>
</gene>